<name>A0AAD6RIW7_9ROSI</name>
<proteinExistence type="predicted"/>
<reference evidence="1 2" key="1">
    <citation type="journal article" date="2023" name="Mol. Ecol. Resour.">
        <title>Chromosome-level genome assembly of a triploid poplar Populus alba 'Berolinensis'.</title>
        <authorList>
            <person name="Chen S."/>
            <person name="Yu Y."/>
            <person name="Wang X."/>
            <person name="Wang S."/>
            <person name="Zhang T."/>
            <person name="Zhou Y."/>
            <person name="He R."/>
            <person name="Meng N."/>
            <person name="Wang Y."/>
            <person name="Liu W."/>
            <person name="Liu Z."/>
            <person name="Liu J."/>
            <person name="Guo Q."/>
            <person name="Huang H."/>
            <person name="Sederoff R.R."/>
            <person name="Wang G."/>
            <person name="Qu G."/>
            <person name="Chen S."/>
        </authorList>
    </citation>
    <scope>NUCLEOTIDE SEQUENCE [LARGE SCALE GENOMIC DNA]</scope>
    <source>
        <strain evidence="1">SC-2020</strain>
    </source>
</reference>
<gene>
    <name evidence="1" type="ORF">NC653_000355</name>
</gene>
<keyword evidence="2" id="KW-1185">Reference proteome</keyword>
<evidence type="ECO:0000313" key="1">
    <source>
        <dbReference type="EMBL" id="KAJ7009632.1"/>
    </source>
</evidence>
<accession>A0AAD6RIW7</accession>
<organism evidence="1 2">
    <name type="scientific">Populus alba x Populus x berolinensis</name>
    <dbReference type="NCBI Taxonomy" id="444605"/>
    <lineage>
        <taxon>Eukaryota</taxon>
        <taxon>Viridiplantae</taxon>
        <taxon>Streptophyta</taxon>
        <taxon>Embryophyta</taxon>
        <taxon>Tracheophyta</taxon>
        <taxon>Spermatophyta</taxon>
        <taxon>Magnoliopsida</taxon>
        <taxon>eudicotyledons</taxon>
        <taxon>Gunneridae</taxon>
        <taxon>Pentapetalae</taxon>
        <taxon>rosids</taxon>
        <taxon>fabids</taxon>
        <taxon>Malpighiales</taxon>
        <taxon>Salicaceae</taxon>
        <taxon>Saliceae</taxon>
        <taxon>Populus</taxon>
    </lineage>
</organism>
<protein>
    <submittedName>
        <fullName evidence="1">Uncharacterized protein</fullName>
    </submittedName>
</protein>
<comment type="caution">
    <text evidence="1">The sequence shown here is derived from an EMBL/GenBank/DDBJ whole genome shotgun (WGS) entry which is preliminary data.</text>
</comment>
<dbReference type="AlphaFoldDB" id="A0AAD6RIW7"/>
<evidence type="ECO:0000313" key="2">
    <source>
        <dbReference type="Proteomes" id="UP001164929"/>
    </source>
</evidence>
<sequence length="47" mass="5588">MLACDIFLLETLLIFSFWSTKSISFKHSHLQLMKRPSIFFSLVFILH</sequence>
<dbReference type="Proteomes" id="UP001164929">
    <property type="component" value="Chromosome 1"/>
</dbReference>
<dbReference type="EMBL" id="JAQIZT010000001">
    <property type="protein sequence ID" value="KAJ7009632.1"/>
    <property type="molecule type" value="Genomic_DNA"/>
</dbReference>